<evidence type="ECO:0000259" key="1">
    <source>
        <dbReference type="Pfam" id="PF02403"/>
    </source>
</evidence>
<dbReference type="InterPro" id="IPR010978">
    <property type="entry name" value="tRNA-bd_arm"/>
</dbReference>
<feature type="non-terminal residue" evidence="2">
    <location>
        <position position="47"/>
    </location>
</feature>
<dbReference type="SUPFAM" id="SSF46589">
    <property type="entry name" value="tRNA-binding arm"/>
    <property type="match status" value="1"/>
</dbReference>
<dbReference type="InterPro" id="IPR042103">
    <property type="entry name" value="SerRS_1_N_sf"/>
</dbReference>
<feature type="domain" description="Serine-tRNA synthetase type1 N-terminal" evidence="1">
    <location>
        <begin position="1"/>
        <end position="47"/>
    </location>
</feature>
<dbReference type="Pfam" id="PF02403">
    <property type="entry name" value="Seryl_tRNA_N"/>
    <property type="match status" value="1"/>
</dbReference>
<accession>X1M365</accession>
<proteinExistence type="predicted"/>
<dbReference type="EMBL" id="BARV01017677">
    <property type="protein sequence ID" value="GAI26027.1"/>
    <property type="molecule type" value="Genomic_DNA"/>
</dbReference>
<dbReference type="InterPro" id="IPR015866">
    <property type="entry name" value="Ser-tRNA-synth_1_N"/>
</dbReference>
<reference evidence="2" key="1">
    <citation type="journal article" date="2014" name="Front. Microbiol.">
        <title>High frequency of phylogenetically diverse reductive dehalogenase-homologous genes in deep subseafloor sedimentary metagenomes.</title>
        <authorList>
            <person name="Kawai M."/>
            <person name="Futagami T."/>
            <person name="Toyoda A."/>
            <person name="Takaki Y."/>
            <person name="Nishi S."/>
            <person name="Hori S."/>
            <person name="Arai W."/>
            <person name="Tsubouchi T."/>
            <person name="Morono Y."/>
            <person name="Uchiyama I."/>
            <person name="Ito T."/>
            <person name="Fujiyama A."/>
            <person name="Inagaki F."/>
            <person name="Takami H."/>
        </authorList>
    </citation>
    <scope>NUCLEOTIDE SEQUENCE</scope>
    <source>
        <strain evidence="2">Expedition CK06-06</strain>
    </source>
</reference>
<dbReference type="GO" id="GO:0000166">
    <property type="term" value="F:nucleotide binding"/>
    <property type="evidence" value="ECO:0007669"/>
    <property type="project" value="InterPro"/>
</dbReference>
<protein>
    <recommendedName>
        <fullName evidence="1">Serine-tRNA synthetase type1 N-terminal domain-containing protein</fullName>
    </recommendedName>
</protein>
<organism evidence="2">
    <name type="scientific">marine sediment metagenome</name>
    <dbReference type="NCBI Taxonomy" id="412755"/>
    <lineage>
        <taxon>unclassified sequences</taxon>
        <taxon>metagenomes</taxon>
        <taxon>ecological metagenomes</taxon>
    </lineage>
</organism>
<sequence>MLDIRLIRENPGLVHQAMEKRGNAASLENILNVDEHYRQLLRQTEGL</sequence>
<evidence type="ECO:0000313" key="2">
    <source>
        <dbReference type="EMBL" id="GAI26027.1"/>
    </source>
</evidence>
<comment type="caution">
    <text evidence="2">The sequence shown here is derived from an EMBL/GenBank/DDBJ whole genome shotgun (WGS) entry which is preliminary data.</text>
</comment>
<dbReference type="Gene3D" id="1.10.287.40">
    <property type="entry name" value="Serine-tRNA synthetase, tRNA binding domain"/>
    <property type="match status" value="1"/>
</dbReference>
<dbReference type="AlphaFoldDB" id="X1M365"/>
<gene>
    <name evidence="2" type="ORF">S06H3_30064</name>
</gene>
<name>X1M365_9ZZZZ</name>